<keyword evidence="1" id="KW-0433">Leucine-rich repeat</keyword>
<dbReference type="EMBL" id="JBJKBG010000005">
    <property type="protein sequence ID" value="KAL3739719.1"/>
    <property type="molecule type" value="Genomic_DNA"/>
</dbReference>
<dbReference type="Gene3D" id="3.40.50.300">
    <property type="entry name" value="P-loop containing nucleotide triphosphate hydrolases"/>
    <property type="match status" value="1"/>
</dbReference>
<dbReference type="SUPFAM" id="SSF52058">
    <property type="entry name" value="L domain-like"/>
    <property type="match status" value="1"/>
</dbReference>
<feature type="domain" description="NB-ARC" evidence="4">
    <location>
        <begin position="36"/>
        <end position="206"/>
    </location>
</feature>
<dbReference type="Gene3D" id="3.40.140.10">
    <property type="entry name" value="Cytidine Deaminase, domain 2"/>
    <property type="match status" value="1"/>
</dbReference>
<evidence type="ECO:0000259" key="5">
    <source>
        <dbReference type="Pfam" id="PF23282"/>
    </source>
</evidence>
<proteinExistence type="predicted"/>
<name>A0ABD3KL76_EUCGL</name>
<dbReference type="Gene3D" id="1.10.8.430">
    <property type="entry name" value="Helical domain of apoptotic protease-activating factors"/>
    <property type="match status" value="1"/>
</dbReference>
<dbReference type="SUPFAM" id="SSF52540">
    <property type="entry name" value="P-loop containing nucleoside triphosphate hydrolases"/>
    <property type="match status" value="1"/>
</dbReference>
<comment type="caution">
    <text evidence="7">The sequence shown here is derived from an EMBL/GenBank/DDBJ whole genome shotgun (WGS) entry which is preliminary data.</text>
</comment>
<sequence length="1176" mass="132957">DESELIQKIVEEISTYLARTPLHVAKHLVGIDSRVVKLKSMLNLESDDGVLMVGIWGQGGIGKTSLAKALYNVIFRKFEGSCFLENVRETSEGTKSLVTLQEIILNDILLPQQRLEVSNVDGGIQLIQRRLGRKKVLLILDDVDDLRQLNTLAEGKCFGNGSRIIVTTRDKHLLTCHQIDQDHVYEVEALDDSQARDLLTKHAFQTHQIRTSLVDSALNYAKGLPLALEVLGSLLCGTTEDVWESTLMKLSRIPDKKINSVLKVSYDGLDENEKEIFLDIACFFNGRTREYTKKVLDSCDLLTAVGFDTLIKRSLIRFERRILKVHDLIQAMGKDIVNQECRDDPRRRSRLWLYDDVADVLSHDMGDCAIKAILLELPELTKIHINPEAFTKMRSLRLLILHNVHGSFQDPICLPNELRWFEWPGCACHIPKFSAGPKKLVGLDVSKGNITGVLEQFKDFQNLKYITFSYCEWLVRIPDLSYTPNLEELDFHNCKDLVEAHESLAYLDKLRVLNFSGCSELSVFPSQLKSKNIRTLNLENCTKFERFPDIPHKLKALDWLPLQGTAIKELPASIENLVSLKKMYLNKCKNLVSLPSNIYKLQNLEELEVQGCTSLVRFPKYEDSADLCMKIGLPNLHRLDLTGCNLFEVEFLEELSCFPLLNVLQLSENNIIALPPSINKRDHLSSLRVENCHELQKIPKLPPFLNFYADNCESLQINEDLSSIHQFVREGLADELDSHGEYQANHIIVLPQGEMPQWVFPIEEDSVSLMVSKDLYDKILGLAFCVVLDKVESKSEILVHVDGVTQNNIEGSFPYPLHSEHIYLDSITPHELWGVVDFGEIDGKYVKSSLTKSINVKRWGLRIMCKQLGDDLKVELQNNQLIDLALLYEVGHESTNSLVGSSLMHDCQIGTEEHSHIGSRRNHEFILTQGMRTKTLLTSSLTSRSENGGVGLQLLFPSIHHSIQVLICHFYTHMESWSNPDRSPLATEAMETDDDSLLRFVLGFVQLSIDQAKLALDSLKVPVGYVIGEKRFLIAAGRNRTNENQNATRCAEMEALDVLLEQWQRTEFLSAEVAEKYLACSLYPFLGMKEVYYDCANDKCGGCSSILLLHQAALRNELGQFLNLLLLLISVCLFYECFQLFSCFSCGNGNSGSKGFQCCGGIMASQAISLLGDFYE</sequence>
<dbReference type="InterPro" id="IPR044974">
    <property type="entry name" value="Disease_R_plants"/>
</dbReference>
<dbReference type="SUPFAM" id="SSF53927">
    <property type="entry name" value="Cytidine deaminase-like"/>
    <property type="match status" value="1"/>
</dbReference>
<dbReference type="PANTHER" id="PTHR11017:SF292">
    <property type="entry name" value="AAA+ ATPASE DOMAIN-CONTAINING PROTEIN"/>
    <property type="match status" value="1"/>
</dbReference>
<feature type="domain" description="Disease resistance protein Roq1-like winged-helix" evidence="5">
    <location>
        <begin position="270"/>
        <end position="339"/>
    </location>
</feature>
<dbReference type="Pfam" id="PF23286">
    <property type="entry name" value="LRR_13"/>
    <property type="match status" value="1"/>
</dbReference>
<dbReference type="InterPro" id="IPR002182">
    <property type="entry name" value="NB-ARC"/>
</dbReference>
<evidence type="ECO:0000259" key="4">
    <source>
        <dbReference type="Pfam" id="PF00931"/>
    </source>
</evidence>
<dbReference type="PRINTS" id="PR00364">
    <property type="entry name" value="DISEASERSIST"/>
</dbReference>
<dbReference type="Pfam" id="PF23282">
    <property type="entry name" value="WHD_ROQ1"/>
    <property type="match status" value="1"/>
</dbReference>
<accession>A0ABD3KL76</accession>
<keyword evidence="3" id="KW-0611">Plant defense</keyword>
<dbReference type="InterPro" id="IPR016193">
    <property type="entry name" value="Cytidine_deaminase-like"/>
</dbReference>
<protein>
    <submittedName>
        <fullName evidence="7">Uncharacterized protein</fullName>
    </submittedName>
</protein>
<gene>
    <name evidence="7" type="ORF">ACJRO7_021050</name>
</gene>
<dbReference type="AlphaFoldDB" id="A0ABD3KL76"/>
<reference evidence="7 8" key="1">
    <citation type="submission" date="2024-11" db="EMBL/GenBank/DDBJ databases">
        <title>Chromosome-level genome assembly of Eucalyptus globulus Labill. provides insights into its genome evolution.</title>
        <authorList>
            <person name="Li X."/>
        </authorList>
    </citation>
    <scope>NUCLEOTIDE SEQUENCE [LARGE SCALE GENOMIC DNA]</scope>
    <source>
        <strain evidence="7">CL2024</strain>
        <tissue evidence="7">Fresh tender leaves</tissue>
    </source>
</reference>
<evidence type="ECO:0000256" key="1">
    <source>
        <dbReference type="ARBA" id="ARBA00022614"/>
    </source>
</evidence>
<evidence type="ECO:0000313" key="8">
    <source>
        <dbReference type="Proteomes" id="UP001634007"/>
    </source>
</evidence>
<feature type="domain" description="Disease resistance protein RPS4B/Roq1-like leucine-rich repeats" evidence="6">
    <location>
        <begin position="534"/>
        <end position="728"/>
    </location>
</feature>
<organism evidence="7 8">
    <name type="scientific">Eucalyptus globulus</name>
    <name type="common">Tasmanian blue gum</name>
    <dbReference type="NCBI Taxonomy" id="34317"/>
    <lineage>
        <taxon>Eukaryota</taxon>
        <taxon>Viridiplantae</taxon>
        <taxon>Streptophyta</taxon>
        <taxon>Embryophyta</taxon>
        <taxon>Tracheophyta</taxon>
        <taxon>Spermatophyta</taxon>
        <taxon>Magnoliopsida</taxon>
        <taxon>eudicotyledons</taxon>
        <taxon>Gunneridae</taxon>
        <taxon>Pentapetalae</taxon>
        <taxon>rosids</taxon>
        <taxon>malvids</taxon>
        <taxon>Myrtales</taxon>
        <taxon>Myrtaceae</taxon>
        <taxon>Myrtoideae</taxon>
        <taxon>Eucalypteae</taxon>
        <taxon>Eucalyptus</taxon>
    </lineage>
</organism>
<evidence type="ECO:0000313" key="7">
    <source>
        <dbReference type="EMBL" id="KAL3739719.1"/>
    </source>
</evidence>
<keyword evidence="2" id="KW-0677">Repeat</keyword>
<dbReference type="PANTHER" id="PTHR11017">
    <property type="entry name" value="LEUCINE-RICH REPEAT-CONTAINING PROTEIN"/>
    <property type="match status" value="1"/>
</dbReference>
<dbReference type="InterPro" id="IPR058192">
    <property type="entry name" value="WHD_ROQ1-like"/>
</dbReference>
<dbReference type="InterPro" id="IPR027417">
    <property type="entry name" value="P-loop_NTPase"/>
</dbReference>
<dbReference type="InterPro" id="IPR036390">
    <property type="entry name" value="WH_DNA-bd_sf"/>
</dbReference>
<dbReference type="InterPro" id="IPR032675">
    <property type="entry name" value="LRR_dom_sf"/>
</dbReference>
<dbReference type="Pfam" id="PF00931">
    <property type="entry name" value="NB-ARC"/>
    <property type="match status" value="1"/>
</dbReference>
<dbReference type="SUPFAM" id="SSF46785">
    <property type="entry name" value="Winged helix' DNA-binding domain"/>
    <property type="match status" value="1"/>
</dbReference>
<dbReference type="Gene3D" id="3.80.10.10">
    <property type="entry name" value="Ribonuclease Inhibitor"/>
    <property type="match status" value="3"/>
</dbReference>
<dbReference type="Proteomes" id="UP001634007">
    <property type="component" value="Unassembled WGS sequence"/>
</dbReference>
<evidence type="ECO:0000256" key="3">
    <source>
        <dbReference type="ARBA" id="ARBA00022821"/>
    </source>
</evidence>
<evidence type="ECO:0000259" key="6">
    <source>
        <dbReference type="Pfam" id="PF23286"/>
    </source>
</evidence>
<dbReference type="InterPro" id="IPR042197">
    <property type="entry name" value="Apaf_helical"/>
</dbReference>
<keyword evidence="8" id="KW-1185">Reference proteome</keyword>
<dbReference type="InterPro" id="IPR058546">
    <property type="entry name" value="RPS4B/Roq1-like_LRR"/>
</dbReference>
<feature type="non-terminal residue" evidence="7">
    <location>
        <position position="1"/>
    </location>
</feature>
<evidence type="ECO:0000256" key="2">
    <source>
        <dbReference type="ARBA" id="ARBA00022737"/>
    </source>
</evidence>